<organism evidence="2">
    <name type="scientific">Lygus hesperus</name>
    <name type="common">Western plant bug</name>
    <dbReference type="NCBI Taxonomy" id="30085"/>
    <lineage>
        <taxon>Eukaryota</taxon>
        <taxon>Metazoa</taxon>
        <taxon>Ecdysozoa</taxon>
        <taxon>Arthropoda</taxon>
        <taxon>Hexapoda</taxon>
        <taxon>Insecta</taxon>
        <taxon>Pterygota</taxon>
        <taxon>Neoptera</taxon>
        <taxon>Paraneoptera</taxon>
        <taxon>Hemiptera</taxon>
        <taxon>Heteroptera</taxon>
        <taxon>Panheteroptera</taxon>
        <taxon>Cimicomorpha</taxon>
        <taxon>Miridae</taxon>
        <taxon>Mirini</taxon>
        <taxon>Lygus</taxon>
    </lineage>
</organism>
<reference evidence="2" key="1">
    <citation type="journal article" date="2016" name="Gigascience">
        <title>De novo construction of an expanded transcriptome assembly for the western tarnished plant bug, Lygus hesperus.</title>
        <authorList>
            <person name="Tassone E.E."/>
            <person name="Geib S.M."/>
            <person name="Hall B."/>
            <person name="Fabrick J.A."/>
            <person name="Brent C.S."/>
            <person name="Hull J.J."/>
        </authorList>
    </citation>
    <scope>NUCLEOTIDE SEQUENCE</scope>
</reference>
<dbReference type="EMBL" id="GDHC01011849">
    <property type="protein sequence ID" value="JAQ06780.1"/>
    <property type="molecule type" value="Transcribed_RNA"/>
</dbReference>
<feature type="region of interest" description="Disordered" evidence="1">
    <location>
        <begin position="27"/>
        <end position="77"/>
    </location>
</feature>
<evidence type="ECO:0000313" key="2">
    <source>
        <dbReference type="EMBL" id="JAQ06780.1"/>
    </source>
</evidence>
<feature type="compositionally biased region" description="Basic and acidic residues" evidence="1">
    <location>
        <begin position="49"/>
        <end position="65"/>
    </location>
</feature>
<proteinExistence type="predicted"/>
<dbReference type="AlphaFoldDB" id="A0A146LK16"/>
<sequence>MGFPKGMVVQVVVLGRGHPQGGGMVGMGAEASPQGEISIGKPHPQPGKLLKDGKLQQDGRPEQQLRGHPQGGRGTDGKEVQQVVLGHPHGAGYCVQHVVLGPGQPQPNPEGYKFQAPRPHSAAEVWTATNEAIPNITKIVLMVVATTISNGNLPPYSGEKDILYNQEVRGCCTRPDTYFLEDHVPLTNGSHSSRFPRLLPFSQTGLIS</sequence>
<name>A0A146LK16_LYGHE</name>
<evidence type="ECO:0000256" key="1">
    <source>
        <dbReference type="SAM" id="MobiDB-lite"/>
    </source>
</evidence>
<protein>
    <submittedName>
        <fullName evidence="2">Uncharacterized protein</fullName>
    </submittedName>
</protein>
<accession>A0A146LK16</accession>
<gene>
    <name evidence="2" type="ORF">g.44818</name>
</gene>